<dbReference type="InterPro" id="IPR022307">
    <property type="entry name" value="Helicase_put_actinobac"/>
</dbReference>
<keyword evidence="1" id="KW-0547">Nucleotide-binding</keyword>
<dbReference type="InterPro" id="IPR055227">
    <property type="entry name" value="HRQ1_WHD"/>
</dbReference>
<dbReference type="Pfam" id="PF09369">
    <property type="entry name" value="MZB"/>
    <property type="match status" value="1"/>
</dbReference>
<keyword evidence="7" id="KW-1185">Reference proteome</keyword>
<dbReference type="Pfam" id="PF22982">
    <property type="entry name" value="WHD_HRQ1"/>
    <property type="match status" value="1"/>
</dbReference>
<dbReference type="Pfam" id="PF00270">
    <property type="entry name" value="DEAD"/>
    <property type="match status" value="1"/>
</dbReference>
<protein>
    <recommendedName>
        <fullName evidence="8">DEAD/DEAH box helicase</fullName>
    </recommendedName>
</protein>
<evidence type="ECO:0000259" key="4">
    <source>
        <dbReference type="PROSITE" id="PS51192"/>
    </source>
</evidence>
<feature type="domain" description="Helicase C-terminal" evidence="5">
    <location>
        <begin position="288"/>
        <end position="441"/>
    </location>
</feature>
<dbReference type="Pfam" id="PF00271">
    <property type="entry name" value="Helicase_C"/>
    <property type="match status" value="1"/>
</dbReference>
<dbReference type="PROSITE" id="PS51192">
    <property type="entry name" value="HELICASE_ATP_BIND_1"/>
    <property type="match status" value="1"/>
</dbReference>
<dbReference type="CDD" id="cd17923">
    <property type="entry name" value="DEXHc_Hrq1-like"/>
    <property type="match status" value="1"/>
</dbReference>
<feature type="compositionally biased region" description="Low complexity" evidence="3">
    <location>
        <begin position="784"/>
        <end position="814"/>
    </location>
</feature>
<sequence length="972" mass="102191">MEVMAETERARRLLHRVTAGIPENPVTHVADLPAREARHTEWPSWADPRVVDALRSGGVERPWAHQTEAASLAFAGRHVVVSTGTASGKSLCYQLPVLSTLAADDKACALYLSPTKALGADQLRSVSALDIPGVRAASYDGDTPMAERDWVRAHARWVFTNPDMLHRGILAAHSRWARLFRKLSYVVIDECHSYRGVFGSHVALLLRRLQRVARHYGSSPVFILASATTAEPGEFACRLVGADCVPVVEDASPRGARTVALWEPPLMEDHRGEHGAPVRRSAGAEASRILAELVIEGARTLAFVRSRRGAELTALGARRLLSEVDGELPRQVAAYRAGFLPEERRALERALLSGELKGVATTNALELGVDIAGLDAVVLAGYPGTLASFWQQAGRAGRSGDDALVVFVARDDPLDTYLVHHPEAVLERPVEAAVLDPSNPYVLAPQLACAAAELPLTTGELETFGGAAAREVLDRLVADRLLRRRPSGWYWTSRDRPHYEVDIRGSGGEQIAVVEADTSRLLGTVDPGSACTTVHPGAVYLHQGSSYVVDELDLEAGIALVHAEDPEWTTSAREVADIAVLNTQERLDYGGVTVCLGEVAVTSQVVGYLRRRPSGEVLDQVALDLPAQTLETRAVWYTISPELLEARRAPEVAGPPQIAGAPEPGGPSGGSEAGGTREGASFQKARRAGKLSGPSAIAEAREATGAWEAGGPREGTNSQDSRGAGEAVEPSAIAEASEISPPAEIADARETSLPREDTNSQQPHGTGELPGPSAIAEAREATSARETPAARQVSAARKASGGRRATSARVASGVPEAPSEGAGTWEVGGAPGGAGLDPARIPGALHAAEHAAIGLLPLFATCDRWDIGGVSTALHADTGEATVFVHDGHPGGAGFADRGFAAVVPWLAATREAIISCECPAGCPSCVQSPKCGNGNDPLDKAGAVAVLETVLGAVSRHSARHDHGVAQAAAN</sequence>
<dbReference type="Gene3D" id="3.40.50.300">
    <property type="entry name" value="P-loop containing nucleotide triphosphate hydrolases"/>
    <property type="match status" value="2"/>
</dbReference>
<comment type="caution">
    <text evidence="6">The sequence shown here is derived from an EMBL/GenBank/DDBJ whole genome shotgun (WGS) entry which is preliminary data.</text>
</comment>
<feature type="domain" description="Helicase ATP-binding" evidence="4">
    <location>
        <begin position="70"/>
        <end position="247"/>
    </location>
</feature>
<evidence type="ECO:0008006" key="8">
    <source>
        <dbReference type="Google" id="ProtNLM"/>
    </source>
</evidence>
<dbReference type="InterPro" id="IPR011545">
    <property type="entry name" value="DEAD/DEAH_box_helicase_dom"/>
</dbReference>
<evidence type="ECO:0000256" key="3">
    <source>
        <dbReference type="SAM" id="MobiDB-lite"/>
    </source>
</evidence>
<evidence type="ECO:0000259" key="5">
    <source>
        <dbReference type="PROSITE" id="PS51194"/>
    </source>
</evidence>
<dbReference type="SMART" id="SM00490">
    <property type="entry name" value="HELICc"/>
    <property type="match status" value="1"/>
</dbReference>
<dbReference type="EMBL" id="BNAU01000004">
    <property type="protein sequence ID" value="GHF03290.1"/>
    <property type="molecule type" value="Genomic_DNA"/>
</dbReference>
<proteinExistence type="predicted"/>
<dbReference type="PROSITE" id="PS51194">
    <property type="entry name" value="HELICASE_CTER"/>
    <property type="match status" value="1"/>
</dbReference>
<dbReference type="InterPro" id="IPR027417">
    <property type="entry name" value="P-loop_NTPase"/>
</dbReference>
<dbReference type="NCBIfam" id="TIGR03817">
    <property type="entry name" value="DECH_helic"/>
    <property type="match status" value="1"/>
</dbReference>
<reference evidence="7" key="1">
    <citation type="journal article" date="2019" name="Int. J. Syst. Evol. Microbiol.">
        <title>The Global Catalogue of Microorganisms (GCM) 10K type strain sequencing project: providing services to taxonomists for standard genome sequencing and annotation.</title>
        <authorList>
            <consortium name="The Broad Institute Genomics Platform"/>
            <consortium name="The Broad Institute Genome Sequencing Center for Infectious Disease"/>
            <person name="Wu L."/>
            <person name="Ma J."/>
        </authorList>
    </citation>
    <scope>NUCLEOTIDE SEQUENCE [LARGE SCALE GENOMIC DNA]</scope>
    <source>
        <strain evidence="7">CGMCC 4.7677</strain>
    </source>
</reference>
<dbReference type="Proteomes" id="UP000605897">
    <property type="component" value="Unassembled WGS sequence"/>
</dbReference>
<dbReference type="InterPro" id="IPR014001">
    <property type="entry name" value="Helicase_ATP-bd"/>
</dbReference>
<dbReference type="PANTHER" id="PTHR47957">
    <property type="entry name" value="ATP-DEPENDENT HELICASE HRQ1"/>
    <property type="match status" value="1"/>
</dbReference>
<feature type="region of interest" description="Disordered" evidence="3">
    <location>
        <begin position="650"/>
        <end position="831"/>
    </location>
</feature>
<organism evidence="6 7">
    <name type="scientific">Amycolatopsis deserti</name>
    <dbReference type="NCBI Taxonomy" id="185696"/>
    <lineage>
        <taxon>Bacteria</taxon>
        <taxon>Bacillati</taxon>
        <taxon>Actinomycetota</taxon>
        <taxon>Actinomycetes</taxon>
        <taxon>Pseudonocardiales</taxon>
        <taxon>Pseudonocardiaceae</taxon>
        <taxon>Amycolatopsis</taxon>
    </lineage>
</organism>
<dbReference type="InterPro" id="IPR001650">
    <property type="entry name" value="Helicase_C-like"/>
</dbReference>
<dbReference type="InterPro" id="IPR018973">
    <property type="entry name" value="MZB"/>
</dbReference>
<feature type="compositionally biased region" description="Gly residues" evidence="3">
    <location>
        <begin position="666"/>
        <end position="677"/>
    </location>
</feature>
<dbReference type="SUPFAM" id="SSF52540">
    <property type="entry name" value="P-loop containing nucleoside triphosphate hydrolases"/>
    <property type="match status" value="1"/>
</dbReference>
<evidence type="ECO:0000256" key="2">
    <source>
        <dbReference type="ARBA" id="ARBA00022840"/>
    </source>
</evidence>
<keyword evidence="2" id="KW-0067">ATP-binding</keyword>
<gene>
    <name evidence="6" type="ORF">GCM10017786_41240</name>
</gene>
<dbReference type="PANTHER" id="PTHR47957:SF3">
    <property type="entry name" value="ATP-DEPENDENT HELICASE HRQ1"/>
    <property type="match status" value="1"/>
</dbReference>
<evidence type="ECO:0000313" key="7">
    <source>
        <dbReference type="Proteomes" id="UP000605897"/>
    </source>
</evidence>
<feature type="compositionally biased region" description="Basic and acidic residues" evidence="3">
    <location>
        <begin position="746"/>
        <end position="758"/>
    </location>
</feature>
<evidence type="ECO:0000256" key="1">
    <source>
        <dbReference type="ARBA" id="ARBA00022741"/>
    </source>
</evidence>
<evidence type="ECO:0000313" key="6">
    <source>
        <dbReference type="EMBL" id="GHF03290.1"/>
    </source>
</evidence>
<accession>A0ABQ3J5D7</accession>
<name>A0ABQ3J5D7_9PSEU</name>
<dbReference type="CDD" id="cd18797">
    <property type="entry name" value="SF2_C_Hrq"/>
    <property type="match status" value="1"/>
</dbReference>
<dbReference type="SMART" id="SM00487">
    <property type="entry name" value="DEXDc"/>
    <property type="match status" value="1"/>
</dbReference>